<dbReference type="EMBL" id="BGZK01000288">
    <property type="protein sequence ID" value="GBP34414.1"/>
    <property type="molecule type" value="Genomic_DNA"/>
</dbReference>
<comment type="caution">
    <text evidence="1">The sequence shown here is derived from an EMBL/GenBank/DDBJ whole genome shotgun (WGS) entry which is preliminary data.</text>
</comment>
<sequence length="84" mass="9169">MFQPYILLKIVCRAAPPPYNAGQSRIGDWGVYRDDIVTALKFIVKLYCDSLQPASPQGRIQVPQVPEACAVRAAFAMALAMVAS</sequence>
<evidence type="ECO:0000313" key="2">
    <source>
        <dbReference type="Proteomes" id="UP000299102"/>
    </source>
</evidence>
<accession>A0A4C1V8U9</accession>
<reference evidence="1 2" key="1">
    <citation type="journal article" date="2019" name="Commun. Biol.">
        <title>The bagworm genome reveals a unique fibroin gene that provides high tensile strength.</title>
        <authorList>
            <person name="Kono N."/>
            <person name="Nakamura H."/>
            <person name="Ohtoshi R."/>
            <person name="Tomita M."/>
            <person name="Numata K."/>
            <person name="Arakawa K."/>
        </authorList>
    </citation>
    <scope>NUCLEOTIDE SEQUENCE [LARGE SCALE GENOMIC DNA]</scope>
</reference>
<keyword evidence="2" id="KW-1185">Reference proteome</keyword>
<dbReference type="AlphaFoldDB" id="A0A4C1V8U9"/>
<protein>
    <submittedName>
        <fullName evidence="1">Uncharacterized protein</fullName>
    </submittedName>
</protein>
<dbReference type="Proteomes" id="UP000299102">
    <property type="component" value="Unassembled WGS sequence"/>
</dbReference>
<organism evidence="1 2">
    <name type="scientific">Eumeta variegata</name>
    <name type="common">Bagworm moth</name>
    <name type="synonym">Eumeta japonica</name>
    <dbReference type="NCBI Taxonomy" id="151549"/>
    <lineage>
        <taxon>Eukaryota</taxon>
        <taxon>Metazoa</taxon>
        <taxon>Ecdysozoa</taxon>
        <taxon>Arthropoda</taxon>
        <taxon>Hexapoda</taxon>
        <taxon>Insecta</taxon>
        <taxon>Pterygota</taxon>
        <taxon>Neoptera</taxon>
        <taxon>Endopterygota</taxon>
        <taxon>Lepidoptera</taxon>
        <taxon>Glossata</taxon>
        <taxon>Ditrysia</taxon>
        <taxon>Tineoidea</taxon>
        <taxon>Psychidae</taxon>
        <taxon>Oiketicinae</taxon>
        <taxon>Eumeta</taxon>
    </lineage>
</organism>
<evidence type="ECO:0000313" key="1">
    <source>
        <dbReference type="EMBL" id="GBP34414.1"/>
    </source>
</evidence>
<proteinExistence type="predicted"/>
<name>A0A4C1V8U9_EUMVA</name>
<gene>
    <name evidence="1" type="ORF">EVAR_25016_1</name>
</gene>